<dbReference type="PROSITE" id="PS50234">
    <property type="entry name" value="VWFA"/>
    <property type="match status" value="1"/>
</dbReference>
<feature type="domain" description="VWFA" evidence="2">
    <location>
        <begin position="670"/>
        <end position="828"/>
    </location>
</feature>
<dbReference type="Proteomes" id="UP001500879">
    <property type="component" value="Unassembled WGS sequence"/>
</dbReference>
<dbReference type="EMBL" id="BAAABX010000023">
    <property type="protein sequence ID" value="GAA0400008.1"/>
    <property type="molecule type" value="Genomic_DNA"/>
</dbReference>
<dbReference type="CDD" id="cd00198">
    <property type="entry name" value="vWFA"/>
    <property type="match status" value="1"/>
</dbReference>
<feature type="region of interest" description="Disordered" evidence="1">
    <location>
        <begin position="616"/>
        <end position="652"/>
    </location>
</feature>
<evidence type="ECO:0000256" key="1">
    <source>
        <dbReference type="SAM" id="MobiDB-lite"/>
    </source>
</evidence>
<dbReference type="InterPro" id="IPR002035">
    <property type="entry name" value="VWF_A"/>
</dbReference>
<feature type="region of interest" description="Disordered" evidence="1">
    <location>
        <begin position="729"/>
        <end position="752"/>
    </location>
</feature>
<dbReference type="SUPFAM" id="SSF53300">
    <property type="entry name" value="vWA-like"/>
    <property type="match status" value="1"/>
</dbReference>
<dbReference type="SMART" id="SM00327">
    <property type="entry name" value="VWA"/>
    <property type="match status" value="1"/>
</dbReference>
<protein>
    <recommendedName>
        <fullName evidence="2">VWFA domain-containing protein</fullName>
    </recommendedName>
</protein>
<dbReference type="InterPro" id="IPR036465">
    <property type="entry name" value="vWFA_dom_sf"/>
</dbReference>
<sequence length="871" mass="92906">MSGPERPRPVNRALLVCVSRYAREGPHEWADVLGDIAAAERNLTVLEGVLRAGGVFAEVVLLSSPDIREFEQRLGEVRDSTDGLLLVYFAGHGIVDTCTGEHSRLLLGLGGAKVEHGPAFPGWIHWEDKVLHRLRAGEHRPRHTVVVLDCCYAGNAAAAWDRLEPHDQRRISLLLAVQRNQRIDAGDSATPTPYTALLAEALTPGRGAPEGDVTVEVLHRRLVDGLRAARTVAGKEWLPQRRWQDTGEKVVLLPERAPVPDPAPDPGPVPPWWHRPLPPGPRRRLIAAALAVPAALALLLWWIASGTSDGPGPSPSCAHHPPLELRLLTDPDLAPAVRRAADGFVASGANRDGDGCRRTGVTVYSAGSADTVEAFRTQYGEWARGSSSGFNPVGSVGPQPDVWIPASSASARRAQDETSNQQSVLSLEFDDGRPLARTPLALLVPEPLAEPEGDRAGRRLAELTKAITGKAKGAEFRRADPRYTDAGLAATAGLYRVDAPRAVEERQRSAARSSGRVGGRDLVCGLARGDRDADRRTAVLVAAPVLGQYRGCAGRTGVARVAEYPDDVPALDPVFVHVRWNDARRDEDERDRAVRRFGDWLASEDGRAVFREEGLRPVAAPSSSSGPSPSPGPSAETGPSAATGPLPRPLSAGEAADTLEKYRQANAAGRVRFLLDSSGSMNRWWDGANGAREIVERAMTRFGPEDSYGVWGVASEGTGPPYRELLPFGTHGSSSRTAGKDDRDKATAAAGKVDAAVPAPSLEADVGGALRAALDGMPHGTEDDGHPQLVILLTDDEDNDRLDAARRDELVKFVADRKVPVVMVSFDSGGCLEGRLDLRVAEASGGRCLDSRGDLAGDLAGEVAKVAQGHG</sequence>
<evidence type="ECO:0000259" key="2">
    <source>
        <dbReference type="PROSITE" id="PS50234"/>
    </source>
</evidence>
<dbReference type="Pfam" id="PF13531">
    <property type="entry name" value="SBP_bac_11"/>
    <property type="match status" value="1"/>
</dbReference>
<feature type="compositionally biased region" description="Low complexity" evidence="1">
    <location>
        <begin position="619"/>
        <end position="642"/>
    </location>
</feature>
<evidence type="ECO:0000313" key="3">
    <source>
        <dbReference type="EMBL" id="GAA0400008.1"/>
    </source>
</evidence>
<organism evidence="3 4">
    <name type="scientific">Streptomyces luteireticuli</name>
    <dbReference type="NCBI Taxonomy" id="173858"/>
    <lineage>
        <taxon>Bacteria</taxon>
        <taxon>Bacillati</taxon>
        <taxon>Actinomycetota</taxon>
        <taxon>Actinomycetes</taxon>
        <taxon>Kitasatosporales</taxon>
        <taxon>Streptomycetaceae</taxon>
        <taxon>Streptomyces</taxon>
    </lineage>
</organism>
<proteinExistence type="predicted"/>
<keyword evidence="4" id="KW-1185">Reference proteome</keyword>
<accession>A0ABN0YLR7</accession>
<dbReference type="Gene3D" id="3.40.50.410">
    <property type="entry name" value="von Willebrand factor, type A domain"/>
    <property type="match status" value="1"/>
</dbReference>
<gene>
    <name evidence="3" type="ORF">GCM10010357_21300</name>
</gene>
<comment type="caution">
    <text evidence="3">The sequence shown here is derived from an EMBL/GenBank/DDBJ whole genome shotgun (WGS) entry which is preliminary data.</text>
</comment>
<reference evidence="3 4" key="1">
    <citation type="journal article" date="2019" name="Int. J. Syst. Evol. Microbiol.">
        <title>The Global Catalogue of Microorganisms (GCM) 10K type strain sequencing project: providing services to taxonomists for standard genome sequencing and annotation.</title>
        <authorList>
            <consortium name="The Broad Institute Genomics Platform"/>
            <consortium name="The Broad Institute Genome Sequencing Center for Infectious Disease"/>
            <person name="Wu L."/>
            <person name="Ma J."/>
        </authorList>
    </citation>
    <scope>NUCLEOTIDE SEQUENCE [LARGE SCALE GENOMIC DNA]</scope>
    <source>
        <strain evidence="3 4">JCM 4788</strain>
    </source>
</reference>
<name>A0ABN0YLR7_9ACTN</name>
<evidence type="ECO:0000313" key="4">
    <source>
        <dbReference type="Proteomes" id="UP001500879"/>
    </source>
</evidence>
<dbReference type="RefSeq" id="WP_344022482.1">
    <property type="nucleotide sequence ID" value="NZ_BAAABX010000023.1"/>
</dbReference>